<name>A0ABY9V7S5_9ACTN</name>
<evidence type="ECO:0000256" key="2">
    <source>
        <dbReference type="ARBA" id="ARBA00022576"/>
    </source>
</evidence>
<protein>
    <submittedName>
        <fullName evidence="6">Aminotransferase class III-fold pyridoxal phosphate-dependent enzyme</fullName>
    </submittedName>
</protein>
<accession>A0ABY9V7S5</accession>
<reference evidence="6 7" key="1">
    <citation type="submission" date="2023-02" db="EMBL/GenBank/DDBJ databases">
        <title>Streptomyces sp. SCA4-21 with antifungal activity against Fusarium oxysporum f. sp. cubense, Streptomyces sp. SCA2-17 with antifungal activity against Fusarium oxysporum f. sp. cubense.</title>
        <authorList>
            <person name="Qi D."/>
        </authorList>
    </citation>
    <scope>NUCLEOTIDE SEQUENCE [LARGE SCALE GENOMIC DNA]</scope>
    <source>
        <strain evidence="6 7">SCA4-21</strain>
    </source>
</reference>
<dbReference type="EMBL" id="CP117522">
    <property type="protein sequence ID" value="WNF00874.1"/>
    <property type="molecule type" value="Genomic_DNA"/>
</dbReference>
<dbReference type="Proteomes" id="UP001305606">
    <property type="component" value="Chromosome"/>
</dbReference>
<dbReference type="Gene3D" id="3.40.640.10">
    <property type="entry name" value="Type I PLP-dependent aspartate aminotransferase-like (Major domain)"/>
    <property type="match status" value="1"/>
</dbReference>
<dbReference type="RefSeq" id="WP_311039223.1">
    <property type="nucleotide sequence ID" value="NZ_CP117522.1"/>
</dbReference>
<sequence>MTVTDEKSAETARLHAKYLSRGRAKIAGMLGGQIEESSAGSYIHTSAGEKYLNCAGYGVMLLGATHPDVVEAVVEQVRRHPISSRVFFDDVTSRAAQALAEVCPGELEKVFFCGSGAEAVETALKLARVNGHKRTVTTRNGYHGRTMGALSVSAKRRYQEPFEPLIPDVVEIPFGDANALRAALRDAEPSCFIVEPIQGEAGVVIPDDDYLPEVSRICQEHDCFLIVDEVLTGMGRTGTWWAISELPVQPDVMLVGKGLSGGVVPVSAAVATPTAYAPFDKDPILHASTFGGSPIQTAAVLAAIEATKTHDVLGAAGTIGERLLRTLRTAAQAAPPGSIREVRGKGLLLGVEFEDPGSSAELMLHLLDRGVLINHSVNNPHVVRFTPPALMSEDEVDTLEVAMEDSFRQLGKLSVGRR</sequence>
<comment type="similarity">
    <text evidence="5">Belongs to the class-III pyridoxal-phosphate-dependent aminotransferase family.</text>
</comment>
<dbReference type="InterPro" id="IPR015421">
    <property type="entry name" value="PyrdxlP-dep_Trfase_major"/>
</dbReference>
<keyword evidence="3" id="KW-0808">Transferase</keyword>
<dbReference type="InterPro" id="IPR049704">
    <property type="entry name" value="Aminotrans_3_PPA_site"/>
</dbReference>
<dbReference type="GO" id="GO:0008483">
    <property type="term" value="F:transaminase activity"/>
    <property type="evidence" value="ECO:0007669"/>
    <property type="project" value="UniProtKB-KW"/>
</dbReference>
<comment type="cofactor">
    <cofactor evidence="1">
        <name>pyridoxal 5'-phosphate</name>
        <dbReference type="ChEBI" id="CHEBI:597326"/>
    </cofactor>
</comment>
<dbReference type="InterPro" id="IPR015422">
    <property type="entry name" value="PyrdxlP-dep_Trfase_small"/>
</dbReference>
<evidence type="ECO:0000313" key="7">
    <source>
        <dbReference type="Proteomes" id="UP001305606"/>
    </source>
</evidence>
<dbReference type="PANTHER" id="PTHR11986:SF79">
    <property type="entry name" value="ACETYLORNITHINE AMINOTRANSFERASE, MITOCHONDRIAL"/>
    <property type="match status" value="1"/>
</dbReference>
<gene>
    <name evidence="6" type="ORF">PS467_38855</name>
</gene>
<dbReference type="Gene3D" id="3.90.1150.10">
    <property type="entry name" value="Aspartate Aminotransferase, domain 1"/>
    <property type="match status" value="1"/>
</dbReference>
<dbReference type="SUPFAM" id="SSF53383">
    <property type="entry name" value="PLP-dependent transferases"/>
    <property type="match status" value="1"/>
</dbReference>
<dbReference type="InterPro" id="IPR015424">
    <property type="entry name" value="PyrdxlP-dep_Trfase"/>
</dbReference>
<dbReference type="InterPro" id="IPR005814">
    <property type="entry name" value="Aminotrans_3"/>
</dbReference>
<dbReference type="PANTHER" id="PTHR11986">
    <property type="entry name" value="AMINOTRANSFERASE CLASS III"/>
    <property type="match status" value="1"/>
</dbReference>
<evidence type="ECO:0000256" key="1">
    <source>
        <dbReference type="ARBA" id="ARBA00001933"/>
    </source>
</evidence>
<evidence type="ECO:0000256" key="4">
    <source>
        <dbReference type="ARBA" id="ARBA00022898"/>
    </source>
</evidence>
<dbReference type="InterPro" id="IPR050103">
    <property type="entry name" value="Class-III_PLP-dep_AT"/>
</dbReference>
<keyword evidence="2 6" id="KW-0032">Aminotransferase</keyword>
<dbReference type="CDD" id="cd00610">
    <property type="entry name" value="OAT_like"/>
    <property type="match status" value="1"/>
</dbReference>
<organism evidence="6 7">
    <name type="scientific">Streptomyces luomodiensis</name>
    <dbReference type="NCBI Taxonomy" id="3026192"/>
    <lineage>
        <taxon>Bacteria</taxon>
        <taxon>Bacillati</taxon>
        <taxon>Actinomycetota</taxon>
        <taxon>Actinomycetes</taxon>
        <taxon>Kitasatosporales</taxon>
        <taxon>Streptomycetaceae</taxon>
        <taxon>Streptomyces</taxon>
    </lineage>
</organism>
<dbReference type="PROSITE" id="PS00600">
    <property type="entry name" value="AA_TRANSFER_CLASS_3"/>
    <property type="match status" value="1"/>
</dbReference>
<proteinExistence type="inferred from homology"/>
<keyword evidence="7" id="KW-1185">Reference proteome</keyword>
<evidence type="ECO:0000256" key="5">
    <source>
        <dbReference type="RuleBase" id="RU003560"/>
    </source>
</evidence>
<evidence type="ECO:0000313" key="6">
    <source>
        <dbReference type="EMBL" id="WNF00874.1"/>
    </source>
</evidence>
<dbReference type="PIRSF" id="PIRSF000521">
    <property type="entry name" value="Transaminase_4ab_Lys_Orn"/>
    <property type="match status" value="1"/>
</dbReference>
<evidence type="ECO:0000256" key="3">
    <source>
        <dbReference type="ARBA" id="ARBA00022679"/>
    </source>
</evidence>
<dbReference type="Pfam" id="PF00202">
    <property type="entry name" value="Aminotran_3"/>
    <property type="match status" value="1"/>
</dbReference>
<keyword evidence="4 5" id="KW-0663">Pyridoxal phosphate</keyword>